<evidence type="ECO:0000313" key="1">
    <source>
        <dbReference type="EMBL" id="GIY43620.1"/>
    </source>
</evidence>
<organism evidence="1 2">
    <name type="scientific">Caerostris extrusa</name>
    <name type="common">Bark spider</name>
    <name type="synonym">Caerostris bankana</name>
    <dbReference type="NCBI Taxonomy" id="172846"/>
    <lineage>
        <taxon>Eukaryota</taxon>
        <taxon>Metazoa</taxon>
        <taxon>Ecdysozoa</taxon>
        <taxon>Arthropoda</taxon>
        <taxon>Chelicerata</taxon>
        <taxon>Arachnida</taxon>
        <taxon>Araneae</taxon>
        <taxon>Araneomorphae</taxon>
        <taxon>Entelegynae</taxon>
        <taxon>Araneoidea</taxon>
        <taxon>Araneidae</taxon>
        <taxon>Caerostris</taxon>
    </lineage>
</organism>
<dbReference type="EMBL" id="BPLR01010998">
    <property type="protein sequence ID" value="GIY43620.1"/>
    <property type="molecule type" value="Genomic_DNA"/>
</dbReference>
<sequence>MEWKSPCSQSEMSLGAPDLRVCFPKKRISRSSESSVLDAMLEGTSGDYLIKIRRYNEDTISVCGIEHFVLYLKRD</sequence>
<dbReference type="AlphaFoldDB" id="A0AAV4TBE7"/>
<comment type="caution">
    <text evidence="1">The sequence shown here is derived from an EMBL/GenBank/DDBJ whole genome shotgun (WGS) entry which is preliminary data.</text>
</comment>
<gene>
    <name evidence="1" type="ORF">CEXT_436801</name>
</gene>
<protein>
    <submittedName>
        <fullName evidence="1">Uncharacterized protein</fullName>
    </submittedName>
</protein>
<reference evidence="1 2" key="1">
    <citation type="submission" date="2021-06" db="EMBL/GenBank/DDBJ databases">
        <title>Caerostris extrusa draft genome.</title>
        <authorList>
            <person name="Kono N."/>
            <person name="Arakawa K."/>
        </authorList>
    </citation>
    <scope>NUCLEOTIDE SEQUENCE [LARGE SCALE GENOMIC DNA]</scope>
</reference>
<evidence type="ECO:0000313" key="2">
    <source>
        <dbReference type="Proteomes" id="UP001054945"/>
    </source>
</evidence>
<proteinExistence type="predicted"/>
<name>A0AAV4TBE7_CAEEX</name>
<accession>A0AAV4TBE7</accession>
<keyword evidence="2" id="KW-1185">Reference proteome</keyword>
<dbReference type="Proteomes" id="UP001054945">
    <property type="component" value="Unassembled WGS sequence"/>
</dbReference>